<accession>A0AA38XGB0</accession>
<evidence type="ECO:0000256" key="5">
    <source>
        <dbReference type="ARBA" id="ARBA00023242"/>
    </source>
</evidence>
<keyword evidence="7" id="KW-1185">Reference proteome</keyword>
<comment type="caution">
    <text evidence="6">The sequence shown here is derived from an EMBL/GenBank/DDBJ whole genome shotgun (WGS) entry which is preliminary data.</text>
</comment>
<dbReference type="Proteomes" id="UP001172673">
    <property type="component" value="Unassembled WGS sequence"/>
</dbReference>
<evidence type="ECO:0000256" key="2">
    <source>
        <dbReference type="ARBA" id="ARBA00023015"/>
    </source>
</evidence>
<evidence type="ECO:0000256" key="3">
    <source>
        <dbReference type="ARBA" id="ARBA00023125"/>
    </source>
</evidence>
<evidence type="ECO:0000256" key="4">
    <source>
        <dbReference type="ARBA" id="ARBA00023163"/>
    </source>
</evidence>
<reference evidence="6" key="1">
    <citation type="submission" date="2022-10" db="EMBL/GenBank/DDBJ databases">
        <title>Culturing micro-colonial fungi from biological soil crusts in the Mojave desert and describing Neophaeococcomyces mojavensis, and introducing the new genera and species Taxawa tesnikishii.</title>
        <authorList>
            <person name="Kurbessoian T."/>
            <person name="Stajich J.E."/>
        </authorList>
    </citation>
    <scope>NUCLEOTIDE SEQUENCE</scope>
    <source>
        <strain evidence="6">TK_41</strain>
    </source>
</reference>
<organism evidence="6 7">
    <name type="scientific">Cladophialophora chaetospira</name>
    <dbReference type="NCBI Taxonomy" id="386627"/>
    <lineage>
        <taxon>Eukaryota</taxon>
        <taxon>Fungi</taxon>
        <taxon>Dikarya</taxon>
        <taxon>Ascomycota</taxon>
        <taxon>Pezizomycotina</taxon>
        <taxon>Eurotiomycetes</taxon>
        <taxon>Chaetothyriomycetidae</taxon>
        <taxon>Chaetothyriales</taxon>
        <taxon>Herpotrichiellaceae</taxon>
        <taxon>Cladophialophora</taxon>
    </lineage>
</organism>
<dbReference type="AlphaFoldDB" id="A0AA38XGB0"/>
<dbReference type="PANTHER" id="PTHR46910">
    <property type="entry name" value="TRANSCRIPTION FACTOR PDR1"/>
    <property type="match status" value="1"/>
</dbReference>
<keyword evidence="5" id="KW-0539">Nucleus</keyword>
<comment type="subcellular location">
    <subcellularLocation>
        <location evidence="1">Nucleus</location>
    </subcellularLocation>
</comment>
<sequence length="414" mass="46753">MAWNYVKGAPLSARNMMNADGFSEAYFDDSIGAFYGVIYRPEFEKELQAYYQGGSTLGDDPAWTAIRKTVYAVGCRTYLSKNSGKSFREIRELSWSYFQDALLVLLELLFTPTDLLAVRALLAMAIDDDEIGCQIPTDICLGSTIDIEGVTAIVRHAQLSSRISKQLLSVKAFRQTPQTLLDAVIDLDAKLRAWKEALPERFRPEETMTSSNQAKPEKSLPWLLINYAYYGTLIKVHTILAYPWIRSILFVNDRSNTMQEQIQTSSNVIHLSSRNILLLARSLEIRADSSQWGAFYYPMLGVINLFIYILQNPLSSTTSSDMALLDIAAGYFAHMEFATDSELIFPFARDVAALVRKTVESGAFLDGLFANLDNSNIMPFRAEDFTDEFIFQDDNTLNFDEWATLNTTFERPSS</sequence>
<keyword evidence="3" id="KW-0238">DNA-binding</keyword>
<dbReference type="GO" id="GO:0005634">
    <property type="term" value="C:nucleus"/>
    <property type="evidence" value="ECO:0007669"/>
    <property type="project" value="UniProtKB-SubCell"/>
</dbReference>
<gene>
    <name evidence="6" type="ORF">H2200_002894</name>
</gene>
<evidence type="ECO:0000313" key="6">
    <source>
        <dbReference type="EMBL" id="KAJ9612953.1"/>
    </source>
</evidence>
<dbReference type="InterPro" id="IPR050987">
    <property type="entry name" value="AtrR-like"/>
</dbReference>
<dbReference type="CDD" id="cd12148">
    <property type="entry name" value="fungal_TF_MHR"/>
    <property type="match status" value="1"/>
</dbReference>
<evidence type="ECO:0008006" key="8">
    <source>
        <dbReference type="Google" id="ProtNLM"/>
    </source>
</evidence>
<keyword evidence="4" id="KW-0804">Transcription</keyword>
<dbReference type="EMBL" id="JAPDRK010000004">
    <property type="protein sequence ID" value="KAJ9612953.1"/>
    <property type="molecule type" value="Genomic_DNA"/>
</dbReference>
<proteinExistence type="predicted"/>
<dbReference type="GO" id="GO:0003700">
    <property type="term" value="F:DNA-binding transcription factor activity"/>
    <property type="evidence" value="ECO:0007669"/>
    <property type="project" value="InterPro"/>
</dbReference>
<dbReference type="PANTHER" id="PTHR46910:SF37">
    <property type="entry name" value="ZN(II)2CYS6 TRANSCRIPTION FACTOR (EUROFUNG)"/>
    <property type="match status" value="1"/>
</dbReference>
<evidence type="ECO:0000256" key="1">
    <source>
        <dbReference type="ARBA" id="ARBA00004123"/>
    </source>
</evidence>
<dbReference type="GO" id="GO:0003677">
    <property type="term" value="F:DNA binding"/>
    <property type="evidence" value="ECO:0007669"/>
    <property type="project" value="UniProtKB-KW"/>
</dbReference>
<keyword evidence="2" id="KW-0805">Transcription regulation</keyword>
<protein>
    <recommendedName>
        <fullName evidence="8">Transcription factor domain-containing protein</fullName>
    </recommendedName>
</protein>
<evidence type="ECO:0000313" key="7">
    <source>
        <dbReference type="Proteomes" id="UP001172673"/>
    </source>
</evidence>
<name>A0AA38XGB0_9EURO</name>